<gene>
    <name evidence="1" type="ORF">ABT39_MTgene1498</name>
</gene>
<name>A0A101LW02_PICGL</name>
<geneLocation type="mitochondrion" evidence="1"/>
<keyword evidence="1" id="KW-0496">Mitochondrion</keyword>
<dbReference type="EMBL" id="LKAM01000011">
    <property type="protein sequence ID" value="KUM46399.1"/>
    <property type="molecule type" value="Genomic_DNA"/>
</dbReference>
<accession>A0A101LW02</accession>
<protein>
    <submittedName>
        <fullName evidence="1">Uncharacterized protein</fullName>
    </submittedName>
</protein>
<sequence>MKLPTIYLYLNKALPNKSLLPIPRYRYRAGATCPYYNRGLNSCPIMNFHANMYGRKSMNRWMGCVSE</sequence>
<evidence type="ECO:0000313" key="1">
    <source>
        <dbReference type="EMBL" id="KUM46399.1"/>
    </source>
</evidence>
<proteinExistence type="predicted"/>
<organism evidence="1">
    <name type="scientific">Picea glauca</name>
    <name type="common">White spruce</name>
    <name type="synonym">Pinus glauca</name>
    <dbReference type="NCBI Taxonomy" id="3330"/>
    <lineage>
        <taxon>Eukaryota</taxon>
        <taxon>Viridiplantae</taxon>
        <taxon>Streptophyta</taxon>
        <taxon>Embryophyta</taxon>
        <taxon>Tracheophyta</taxon>
        <taxon>Spermatophyta</taxon>
        <taxon>Pinopsida</taxon>
        <taxon>Pinidae</taxon>
        <taxon>Conifers I</taxon>
        <taxon>Pinales</taxon>
        <taxon>Pinaceae</taxon>
        <taxon>Picea</taxon>
    </lineage>
</organism>
<dbReference type="AlphaFoldDB" id="A0A101LW02"/>
<comment type="caution">
    <text evidence="1">The sequence shown here is derived from an EMBL/GenBank/DDBJ whole genome shotgun (WGS) entry which is preliminary data.</text>
</comment>
<reference evidence="1" key="1">
    <citation type="journal article" date="2015" name="Genome Biol. Evol.">
        <title>Organellar Genomes of White Spruce (Picea glauca): Assembly and Annotation.</title>
        <authorList>
            <person name="Jackman S.D."/>
            <person name="Warren R.L."/>
            <person name="Gibb E.A."/>
            <person name="Vandervalk B.P."/>
            <person name="Mohamadi H."/>
            <person name="Chu J."/>
            <person name="Raymond A."/>
            <person name="Pleasance S."/>
            <person name="Coope R."/>
            <person name="Wildung M.R."/>
            <person name="Ritland C.E."/>
            <person name="Bousquet J."/>
            <person name="Jones S.J."/>
            <person name="Bohlmann J."/>
            <person name="Birol I."/>
        </authorList>
    </citation>
    <scope>NUCLEOTIDE SEQUENCE [LARGE SCALE GENOMIC DNA]</scope>
    <source>
        <tissue evidence="1">Flushing bud</tissue>
    </source>
</reference>